<dbReference type="Proteomes" id="UP000030853">
    <property type="component" value="Unassembled WGS sequence"/>
</dbReference>
<dbReference type="SFLD" id="SFLDG01129">
    <property type="entry name" value="C1.5:_HAD__Beta-PGM__Phosphata"/>
    <property type="match status" value="1"/>
</dbReference>
<dbReference type="InterPro" id="IPR011951">
    <property type="entry name" value="HAD-SF_hydro_IA_YjjG/PynA"/>
</dbReference>
<accession>A0A0B1RCE1</accession>
<dbReference type="SUPFAM" id="SSF56784">
    <property type="entry name" value="HAD-like"/>
    <property type="match status" value="1"/>
</dbReference>
<dbReference type="GO" id="GO:0008253">
    <property type="term" value="F:5'-nucleotidase activity"/>
    <property type="evidence" value="ECO:0007669"/>
    <property type="project" value="UniProtKB-EC"/>
</dbReference>
<keyword evidence="2" id="KW-0378">Hydrolase</keyword>
<dbReference type="PANTHER" id="PTHR47478:SF1">
    <property type="entry name" value="PYRIMIDINE 5'-NUCLEOTIDASE YJJG"/>
    <property type="match status" value="1"/>
</dbReference>
<evidence type="ECO:0000256" key="1">
    <source>
        <dbReference type="ARBA" id="ARBA00022723"/>
    </source>
</evidence>
<dbReference type="NCBIfam" id="NF006976">
    <property type="entry name" value="PRK09449.1"/>
    <property type="match status" value="1"/>
</dbReference>
<dbReference type="SFLD" id="SFLDS00003">
    <property type="entry name" value="Haloacid_Dehalogenase"/>
    <property type="match status" value="1"/>
</dbReference>
<evidence type="ECO:0000313" key="2">
    <source>
        <dbReference type="EMBL" id="KHJ68887.1"/>
    </source>
</evidence>
<comment type="caution">
    <text evidence="2">The sequence shown here is derived from an EMBL/GenBank/DDBJ whole genome shotgun (WGS) entry which is preliminary data.</text>
</comment>
<dbReference type="NCBIfam" id="TIGR01509">
    <property type="entry name" value="HAD-SF-IA-v3"/>
    <property type="match status" value="1"/>
</dbReference>
<dbReference type="InterPro" id="IPR006439">
    <property type="entry name" value="HAD-SF_hydro_IA"/>
</dbReference>
<dbReference type="Gene3D" id="1.10.150.240">
    <property type="entry name" value="Putative phosphatase, domain 2"/>
    <property type="match status" value="1"/>
</dbReference>
<protein>
    <submittedName>
        <fullName evidence="2">DUMP phosphatase</fullName>
        <ecNumber evidence="2">3.1.3.5</ecNumber>
    </submittedName>
</protein>
<sequence length="227" mass="25494">MLNDWECILFDADDTLFHFDAYAGLQRMFARYDVQFSDQDYADYQAINKPLWVDYQNGTISALQLQTRRFTLWGEKLSVAPEVLNSDFLGAMAEICLPLEGAAELLNTLKGKVKIAIITNGFTALQQARLERTGFRDFFDELIISEQVGVPKPDVAIFDHTLQLLGNPDRSRVLMVGDTPESDVLGGMNAGVKTCWIDHGTRPLPEHITPTWQVKNLAELQALLTNS</sequence>
<dbReference type="NCBIfam" id="TIGR02254">
    <property type="entry name" value="YjjG_YfnB"/>
    <property type="match status" value="1"/>
</dbReference>
<dbReference type="EC" id="3.1.3.5" evidence="2"/>
<dbReference type="InterPro" id="IPR052550">
    <property type="entry name" value="Pyrimidine_5'-ntase_YjjG"/>
</dbReference>
<dbReference type="InterPro" id="IPR023214">
    <property type="entry name" value="HAD_sf"/>
</dbReference>
<dbReference type="Pfam" id="PF00702">
    <property type="entry name" value="Hydrolase"/>
    <property type="match status" value="1"/>
</dbReference>
<dbReference type="Gene3D" id="3.40.50.1000">
    <property type="entry name" value="HAD superfamily/HAD-like"/>
    <property type="match status" value="1"/>
</dbReference>
<dbReference type="PRINTS" id="PR00413">
    <property type="entry name" value="HADHALOGNASE"/>
</dbReference>
<proteinExistence type="predicted"/>
<name>A0A0B1RCE1_9GAMM</name>
<dbReference type="AlphaFoldDB" id="A0A0B1RCE1"/>
<organism evidence="2 3">
    <name type="scientific">Pantoea rodasii</name>
    <dbReference type="NCBI Taxonomy" id="1076549"/>
    <lineage>
        <taxon>Bacteria</taxon>
        <taxon>Pseudomonadati</taxon>
        <taxon>Pseudomonadota</taxon>
        <taxon>Gammaproteobacteria</taxon>
        <taxon>Enterobacterales</taxon>
        <taxon>Erwiniaceae</taxon>
        <taxon>Pantoea</taxon>
    </lineage>
</organism>
<gene>
    <name evidence="2" type="ORF">QU24_07020</name>
</gene>
<dbReference type="EMBL" id="JTJJ01000027">
    <property type="protein sequence ID" value="KHJ68887.1"/>
    <property type="molecule type" value="Genomic_DNA"/>
</dbReference>
<reference evidence="2 3" key="1">
    <citation type="submission" date="2014-11" db="EMBL/GenBank/DDBJ databases">
        <title>Genome sequencing of Pantoea rodasii ND03.</title>
        <authorList>
            <person name="Muhamad Yunos N.Y."/>
            <person name="Chan K.-G."/>
        </authorList>
    </citation>
    <scope>NUCLEOTIDE SEQUENCE [LARGE SCALE GENOMIC DNA]</scope>
    <source>
        <strain evidence="2 3">ND03</strain>
    </source>
</reference>
<dbReference type="PANTHER" id="PTHR47478">
    <property type="match status" value="1"/>
</dbReference>
<dbReference type="InterPro" id="IPR023198">
    <property type="entry name" value="PGP-like_dom2"/>
</dbReference>
<dbReference type="NCBIfam" id="TIGR01549">
    <property type="entry name" value="HAD-SF-IA-v1"/>
    <property type="match status" value="1"/>
</dbReference>
<dbReference type="RefSeq" id="WP_039329526.1">
    <property type="nucleotide sequence ID" value="NZ_JTJJ01000027.1"/>
</dbReference>
<dbReference type="SFLD" id="SFLDG01135">
    <property type="entry name" value="C1.5.6:_HAD__Beta-PGM__Phospha"/>
    <property type="match status" value="1"/>
</dbReference>
<keyword evidence="1" id="KW-0479">Metal-binding</keyword>
<dbReference type="GO" id="GO:0046872">
    <property type="term" value="F:metal ion binding"/>
    <property type="evidence" value="ECO:0007669"/>
    <property type="project" value="UniProtKB-KW"/>
</dbReference>
<dbReference type="InterPro" id="IPR036412">
    <property type="entry name" value="HAD-like_sf"/>
</dbReference>
<evidence type="ECO:0000313" key="3">
    <source>
        <dbReference type="Proteomes" id="UP000030853"/>
    </source>
</evidence>